<keyword evidence="1" id="KW-0472">Membrane</keyword>
<proteinExistence type="predicted"/>
<feature type="transmembrane region" description="Helical" evidence="1">
    <location>
        <begin position="230"/>
        <end position="251"/>
    </location>
</feature>
<protein>
    <submittedName>
        <fullName evidence="2">Uncharacterized protein</fullName>
    </submittedName>
</protein>
<organism evidence="2 3">
    <name type="scientific">Larinioides sclopetarius</name>
    <dbReference type="NCBI Taxonomy" id="280406"/>
    <lineage>
        <taxon>Eukaryota</taxon>
        <taxon>Metazoa</taxon>
        <taxon>Ecdysozoa</taxon>
        <taxon>Arthropoda</taxon>
        <taxon>Chelicerata</taxon>
        <taxon>Arachnida</taxon>
        <taxon>Araneae</taxon>
        <taxon>Araneomorphae</taxon>
        <taxon>Entelegynae</taxon>
        <taxon>Araneoidea</taxon>
        <taxon>Araneidae</taxon>
        <taxon>Larinioides</taxon>
    </lineage>
</organism>
<comment type="caution">
    <text evidence="2">The sequence shown here is derived from an EMBL/GenBank/DDBJ whole genome shotgun (WGS) entry which is preliminary data.</text>
</comment>
<sequence>MVRKWVRVFKDGRTNIHDEERRGRPSVITDDLIQKVDSKVKENRRLTISSLSEEFPVVPRSVLYEIVSDRLNCRKLCSRWVPKMSTEEHKTKRLGSALSFLERYSNKGYDFLSQIVTGDETWVAYVTPEWKQQSMECGGIHHPPKKVQSIFTQILAVFDLYVLIEASPGSTHYRYFGINFLFVYSGNKHIRNLLILCSVVSFFLAIYMLVVSVILMRALRKEVEQKFKPWLIAAVIFTTWSFCSIFFRSIVNDLYYGYHQAMLIIWTLLLFSNVFFILVVLSNYQELADITRLEDMARLKTGTMSSLNTTSHSLSHYSVNMLGGAQSRASTPHGNPPPSNFAVV</sequence>
<gene>
    <name evidence="2" type="ORF">LARSCL_LOCUS16956</name>
</gene>
<name>A0AAV2B5Q6_9ARAC</name>
<dbReference type="Proteomes" id="UP001497382">
    <property type="component" value="Unassembled WGS sequence"/>
</dbReference>
<keyword evidence="1" id="KW-1133">Transmembrane helix</keyword>
<dbReference type="InterPro" id="IPR052709">
    <property type="entry name" value="Transposase-MT_Hybrid"/>
</dbReference>
<evidence type="ECO:0000313" key="3">
    <source>
        <dbReference type="Proteomes" id="UP001497382"/>
    </source>
</evidence>
<feature type="transmembrane region" description="Helical" evidence="1">
    <location>
        <begin position="263"/>
        <end position="284"/>
    </location>
</feature>
<dbReference type="GO" id="GO:0003676">
    <property type="term" value="F:nucleic acid binding"/>
    <property type="evidence" value="ECO:0007669"/>
    <property type="project" value="InterPro"/>
</dbReference>
<dbReference type="PANTHER" id="PTHR46060:SF1">
    <property type="entry name" value="MARINER MOS1 TRANSPOSASE-LIKE PROTEIN"/>
    <property type="match status" value="1"/>
</dbReference>
<reference evidence="2 3" key="1">
    <citation type="submission" date="2024-04" db="EMBL/GenBank/DDBJ databases">
        <authorList>
            <person name="Rising A."/>
            <person name="Reimegard J."/>
            <person name="Sonavane S."/>
            <person name="Akerstrom W."/>
            <person name="Nylinder S."/>
            <person name="Hedman E."/>
            <person name="Kallberg Y."/>
        </authorList>
    </citation>
    <scope>NUCLEOTIDE SEQUENCE [LARGE SCALE GENOMIC DNA]</scope>
</reference>
<evidence type="ECO:0000256" key="1">
    <source>
        <dbReference type="SAM" id="Phobius"/>
    </source>
</evidence>
<dbReference type="InterPro" id="IPR036397">
    <property type="entry name" value="RNaseH_sf"/>
</dbReference>
<dbReference type="PANTHER" id="PTHR46060">
    <property type="entry name" value="MARINER MOS1 TRANSPOSASE-LIKE PROTEIN"/>
    <property type="match status" value="1"/>
</dbReference>
<dbReference type="Gene3D" id="3.30.420.10">
    <property type="entry name" value="Ribonuclease H-like superfamily/Ribonuclease H"/>
    <property type="match status" value="1"/>
</dbReference>
<feature type="transmembrane region" description="Helical" evidence="1">
    <location>
        <begin position="193"/>
        <end position="218"/>
    </location>
</feature>
<keyword evidence="3" id="KW-1185">Reference proteome</keyword>
<accession>A0AAV2B5Q6</accession>
<keyword evidence="1" id="KW-0812">Transmembrane</keyword>
<evidence type="ECO:0000313" key="2">
    <source>
        <dbReference type="EMBL" id="CAL1291212.1"/>
    </source>
</evidence>
<dbReference type="EMBL" id="CAXIEN010000277">
    <property type="protein sequence ID" value="CAL1291212.1"/>
    <property type="molecule type" value="Genomic_DNA"/>
</dbReference>
<dbReference type="AlphaFoldDB" id="A0AAV2B5Q6"/>